<keyword evidence="1" id="KW-0732">Signal</keyword>
<proteinExistence type="predicted"/>
<evidence type="ECO:0000313" key="3">
    <source>
        <dbReference type="Proteomes" id="UP000075714"/>
    </source>
</evidence>
<dbReference type="EMBL" id="LSYV01000036">
    <property type="protein sequence ID" value="KXZ47495.1"/>
    <property type="molecule type" value="Genomic_DNA"/>
</dbReference>
<feature type="chain" id="PRO_5007562009" evidence="1">
    <location>
        <begin position="22"/>
        <end position="192"/>
    </location>
</feature>
<reference evidence="3" key="1">
    <citation type="journal article" date="2016" name="Nat. Commun.">
        <title>The Gonium pectorale genome demonstrates co-option of cell cycle regulation during the evolution of multicellularity.</title>
        <authorList>
            <person name="Hanschen E.R."/>
            <person name="Marriage T.N."/>
            <person name="Ferris P.J."/>
            <person name="Hamaji T."/>
            <person name="Toyoda A."/>
            <person name="Fujiyama A."/>
            <person name="Neme R."/>
            <person name="Noguchi H."/>
            <person name="Minakuchi Y."/>
            <person name="Suzuki M."/>
            <person name="Kawai-Toyooka H."/>
            <person name="Smith D.R."/>
            <person name="Sparks H."/>
            <person name="Anderson J."/>
            <person name="Bakaric R."/>
            <person name="Luria V."/>
            <person name="Karger A."/>
            <person name="Kirschner M.W."/>
            <person name="Durand P.M."/>
            <person name="Michod R.E."/>
            <person name="Nozaki H."/>
            <person name="Olson B.J."/>
        </authorList>
    </citation>
    <scope>NUCLEOTIDE SEQUENCE [LARGE SCALE GENOMIC DNA]</scope>
    <source>
        <strain evidence="3">NIES-2863</strain>
    </source>
</reference>
<feature type="signal peptide" evidence="1">
    <location>
        <begin position="1"/>
        <end position="21"/>
    </location>
</feature>
<keyword evidence="3" id="KW-1185">Reference proteome</keyword>
<comment type="caution">
    <text evidence="2">The sequence shown here is derived from an EMBL/GenBank/DDBJ whole genome shotgun (WGS) entry which is preliminary data.</text>
</comment>
<dbReference type="Proteomes" id="UP000075714">
    <property type="component" value="Unassembled WGS sequence"/>
</dbReference>
<dbReference type="AlphaFoldDB" id="A0A150GD36"/>
<protein>
    <submittedName>
        <fullName evidence="2">Uncharacterized protein</fullName>
    </submittedName>
</protein>
<evidence type="ECO:0000256" key="1">
    <source>
        <dbReference type="SAM" id="SignalP"/>
    </source>
</evidence>
<accession>A0A150GD36</accession>
<name>A0A150GD36_GONPE</name>
<organism evidence="2 3">
    <name type="scientific">Gonium pectorale</name>
    <name type="common">Green alga</name>
    <dbReference type="NCBI Taxonomy" id="33097"/>
    <lineage>
        <taxon>Eukaryota</taxon>
        <taxon>Viridiplantae</taxon>
        <taxon>Chlorophyta</taxon>
        <taxon>core chlorophytes</taxon>
        <taxon>Chlorophyceae</taxon>
        <taxon>CS clade</taxon>
        <taxon>Chlamydomonadales</taxon>
        <taxon>Volvocaceae</taxon>
        <taxon>Gonium</taxon>
    </lineage>
</organism>
<evidence type="ECO:0000313" key="2">
    <source>
        <dbReference type="EMBL" id="KXZ47495.1"/>
    </source>
</evidence>
<gene>
    <name evidence="2" type="ORF">GPECTOR_35g933</name>
</gene>
<sequence>MCGPACLPLLCLLAASLRLSPDELRGEGAKAKLCCAIAHDSVDSVRNFLLPPQPGTGLMLALVRGGTLHAAGRQLAALAGSREAVAATAAASAMAAAGATSPFKYVATLLNLVYDLISTACRVCLALPAPEALQLWEELLAALAGSEALEHAGRALLLLLLPPYADGANPAAELLEEAAFAANAAHVRAVYL</sequence>